<feature type="non-terminal residue" evidence="1">
    <location>
        <position position="164"/>
    </location>
</feature>
<gene>
    <name evidence="1" type="ORF">GMARGA_LOCUS32382</name>
</gene>
<dbReference type="EMBL" id="CAJVQB010050735">
    <property type="protein sequence ID" value="CAG8835068.1"/>
    <property type="molecule type" value="Genomic_DNA"/>
</dbReference>
<comment type="caution">
    <text evidence="1">The sequence shown here is derived from an EMBL/GenBank/DDBJ whole genome shotgun (WGS) entry which is preliminary data.</text>
</comment>
<organism evidence="1 2">
    <name type="scientific">Gigaspora margarita</name>
    <dbReference type="NCBI Taxonomy" id="4874"/>
    <lineage>
        <taxon>Eukaryota</taxon>
        <taxon>Fungi</taxon>
        <taxon>Fungi incertae sedis</taxon>
        <taxon>Mucoromycota</taxon>
        <taxon>Glomeromycotina</taxon>
        <taxon>Glomeromycetes</taxon>
        <taxon>Diversisporales</taxon>
        <taxon>Gigasporaceae</taxon>
        <taxon>Gigaspora</taxon>
    </lineage>
</organism>
<dbReference type="Proteomes" id="UP000789901">
    <property type="component" value="Unassembled WGS sequence"/>
</dbReference>
<reference evidence="1 2" key="1">
    <citation type="submission" date="2021-06" db="EMBL/GenBank/DDBJ databases">
        <authorList>
            <person name="Kallberg Y."/>
            <person name="Tangrot J."/>
            <person name="Rosling A."/>
        </authorList>
    </citation>
    <scope>NUCLEOTIDE SEQUENCE [LARGE SCALE GENOMIC DNA]</scope>
    <source>
        <strain evidence="1 2">120-4 pot B 10/14</strain>
    </source>
</reference>
<evidence type="ECO:0000313" key="2">
    <source>
        <dbReference type="Proteomes" id="UP000789901"/>
    </source>
</evidence>
<evidence type="ECO:0000313" key="1">
    <source>
        <dbReference type="EMBL" id="CAG8835068.1"/>
    </source>
</evidence>
<accession>A0ABN7WLU7</accession>
<proteinExistence type="predicted"/>
<keyword evidence="2" id="KW-1185">Reference proteome</keyword>
<protein>
    <submittedName>
        <fullName evidence="1">43194_t:CDS:1</fullName>
    </submittedName>
</protein>
<name>A0ABN7WLU7_GIGMA</name>
<sequence>MSIIYPTMISLQNVLLKQFEDENISNFDANNTNMADFLDIFNIEEVSDKDEELEQAKELADITNLTELIKKMMASNIVVADSKLHKLSDDNMLFIATSIDPRCKNIKLEDTASDIQDYLRRGFDQETSNDTCEPSSDGIMLNMSESFISSVFAAALPRVNRSNE</sequence>